<evidence type="ECO:0000313" key="2">
    <source>
        <dbReference type="EMBL" id="KAH3682252.1"/>
    </source>
</evidence>
<reference evidence="2" key="2">
    <citation type="submission" date="2021-01" db="EMBL/GenBank/DDBJ databases">
        <authorList>
            <person name="Schikora-Tamarit M.A."/>
        </authorList>
    </citation>
    <scope>NUCLEOTIDE SEQUENCE</scope>
    <source>
        <strain evidence="2">CBS2887</strain>
    </source>
</reference>
<dbReference type="EMBL" id="JAEUBG010003833">
    <property type="protein sequence ID" value="KAH3682252.1"/>
    <property type="molecule type" value="Genomic_DNA"/>
</dbReference>
<evidence type="ECO:0000256" key="1">
    <source>
        <dbReference type="SAM" id="SignalP"/>
    </source>
</evidence>
<comment type="caution">
    <text evidence="2">The sequence shown here is derived from an EMBL/GenBank/DDBJ whole genome shotgun (WGS) entry which is preliminary data.</text>
</comment>
<dbReference type="AlphaFoldDB" id="A0A9P8Q1Q7"/>
<accession>A0A9P8Q1Q7</accession>
<sequence length="78" mass="8269">MTSRNFLRTSAAFVATLAETVTWASGETILAAKPPLIKPKFTVVIPNSSSSSNSMALSFPMISINFKLASTPSSGYPE</sequence>
<feature type="chain" id="PRO_5040338140" evidence="1">
    <location>
        <begin position="27"/>
        <end position="78"/>
    </location>
</feature>
<protein>
    <submittedName>
        <fullName evidence="2">Uncharacterized protein</fullName>
    </submittedName>
</protein>
<name>A0A9P8Q1Q7_WICPI</name>
<keyword evidence="1" id="KW-0732">Signal</keyword>
<proteinExistence type="predicted"/>
<keyword evidence="3" id="KW-1185">Reference proteome</keyword>
<evidence type="ECO:0000313" key="3">
    <source>
        <dbReference type="Proteomes" id="UP000774326"/>
    </source>
</evidence>
<gene>
    <name evidence="2" type="ORF">WICPIJ_006781</name>
</gene>
<dbReference type="Proteomes" id="UP000774326">
    <property type="component" value="Unassembled WGS sequence"/>
</dbReference>
<organism evidence="2 3">
    <name type="scientific">Wickerhamomyces pijperi</name>
    <name type="common">Yeast</name>
    <name type="synonym">Pichia pijperi</name>
    <dbReference type="NCBI Taxonomy" id="599730"/>
    <lineage>
        <taxon>Eukaryota</taxon>
        <taxon>Fungi</taxon>
        <taxon>Dikarya</taxon>
        <taxon>Ascomycota</taxon>
        <taxon>Saccharomycotina</taxon>
        <taxon>Saccharomycetes</taxon>
        <taxon>Phaffomycetales</taxon>
        <taxon>Wickerhamomycetaceae</taxon>
        <taxon>Wickerhamomyces</taxon>
    </lineage>
</organism>
<reference evidence="2" key="1">
    <citation type="journal article" date="2021" name="Open Biol.">
        <title>Shared evolutionary footprints suggest mitochondrial oxidative damage underlies multiple complex I losses in fungi.</title>
        <authorList>
            <person name="Schikora-Tamarit M.A."/>
            <person name="Marcet-Houben M."/>
            <person name="Nosek J."/>
            <person name="Gabaldon T."/>
        </authorList>
    </citation>
    <scope>NUCLEOTIDE SEQUENCE</scope>
    <source>
        <strain evidence="2">CBS2887</strain>
    </source>
</reference>
<feature type="signal peptide" evidence="1">
    <location>
        <begin position="1"/>
        <end position="26"/>
    </location>
</feature>